<dbReference type="GO" id="GO:1904680">
    <property type="term" value="F:peptide transmembrane transporter activity"/>
    <property type="evidence" value="ECO:0007669"/>
    <property type="project" value="TreeGrafter"/>
</dbReference>
<dbReference type="InterPro" id="IPR000914">
    <property type="entry name" value="SBP_5_dom"/>
</dbReference>
<sequence>MKKILTIVIIVLLSSVLLSQEFDRKTTFVAGGALWDVPSNWNPFVPWDAVSGTVGLVYETLFEYDTLNNSMKPFLAEDGKWISDNEYLLKLRKGIKWTDGVDFTSKDVYFTFDVGRKNEEAPISYVWKWLKEIKVIDNYTLKFIFSEPRYSEWNTMLYDQGIIPEHIWSKKTAEEVINTDNKNPIGTGSYKYEVATNDKMVWIRNDNWWGKDVFGKLPAPKRIVIPLIYSNNVALGMLMKGELDLSNFFLPGIPKVKSFYNLTTWYEGKPYMLPGDSATLYLNTHKKYLNNTDFRKAIAYAINRDMIIKNVFEYQSQKANPSGLLPIDSWMKYYNKEVNKKYGFDFNKEKAKSLLKKLGFKDINHDGFLEDKDGKKVSFEIIVPSGWTDWMEAIKIISKNLQDIGIKADAKFPDEGVYWDDLTKGDFDMAINNYGNEASSTPWTYWNSVMNYRINQDVVEDGNFGRYNNPKLFKMIKDFNTKKLGSTESYEIASLIEEEMLKNMPVIPLWFNGLWYQASSDYWTNWPTEKNPVGYPCSWSGYWSRGGIDMLLNLKPSNHEE</sequence>
<dbReference type="AlphaFoldDB" id="A0A7G1G5H6"/>
<gene>
    <name evidence="2" type="ORF">OSSY52_18020</name>
</gene>
<dbReference type="Proteomes" id="UP000516361">
    <property type="component" value="Chromosome"/>
</dbReference>
<proteinExistence type="predicted"/>
<keyword evidence="3" id="KW-1185">Reference proteome</keyword>
<dbReference type="PIRSF" id="PIRSF002741">
    <property type="entry name" value="MppA"/>
    <property type="match status" value="1"/>
</dbReference>
<evidence type="ECO:0000313" key="2">
    <source>
        <dbReference type="EMBL" id="BBE31661.1"/>
    </source>
</evidence>
<protein>
    <submittedName>
        <fullName evidence="2">ABC transporter substrate-binding protein</fullName>
    </submittedName>
</protein>
<dbReference type="Gene3D" id="3.10.105.10">
    <property type="entry name" value="Dipeptide-binding Protein, Domain 3"/>
    <property type="match status" value="1"/>
</dbReference>
<dbReference type="InterPro" id="IPR030678">
    <property type="entry name" value="Peptide/Ni-bd"/>
</dbReference>
<feature type="domain" description="Solute-binding protein family 5" evidence="1">
    <location>
        <begin position="71"/>
        <end position="449"/>
    </location>
</feature>
<dbReference type="EMBL" id="AP018712">
    <property type="protein sequence ID" value="BBE31661.1"/>
    <property type="molecule type" value="Genomic_DNA"/>
</dbReference>
<dbReference type="PANTHER" id="PTHR30290:SF82">
    <property type="entry name" value="ABC-TYPE DIPEPTIDE_OLIGOPEPTIDE TRANSPORT SYSTEM, PERIPLASMIC COMPONENT"/>
    <property type="match status" value="1"/>
</dbReference>
<dbReference type="Gene3D" id="3.40.190.10">
    <property type="entry name" value="Periplasmic binding protein-like II"/>
    <property type="match status" value="1"/>
</dbReference>
<dbReference type="GO" id="GO:0043190">
    <property type="term" value="C:ATP-binding cassette (ABC) transporter complex"/>
    <property type="evidence" value="ECO:0007669"/>
    <property type="project" value="InterPro"/>
</dbReference>
<dbReference type="InParanoid" id="A0A7G1G5H6"/>
<dbReference type="KEGG" id="ocy:OSSY52_18020"/>
<dbReference type="SUPFAM" id="SSF53850">
    <property type="entry name" value="Periplasmic binding protein-like II"/>
    <property type="match status" value="1"/>
</dbReference>
<evidence type="ECO:0000259" key="1">
    <source>
        <dbReference type="Pfam" id="PF00496"/>
    </source>
</evidence>
<accession>A0A7G1G5H6</accession>
<dbReference type="Pfam" id="PF00496">
    <property type="entry name" value="SBP_bac_5"/>
    <property type="match status" value="1"/>
</dbReference>
<evidence type="ECO:0000313" key="3">
    <source>
        <dbReference type="Proteomes" id="UP000516361"/>
    </source>
</evidence>
<dbReference type="RefSeq" id="WP_190614347.1">
    <property type="nucleotide sequence ID" value="NZ_AP018712.1"/>
</dbReference>
<dbReference type="GO" id="GO:0015833">
    <property type="term" value="P:peptide transport"/>
    <property type="evidence" value="ECO:0007669"/>
    <property type="project" value="TreeGrafter"/>
</dbReference>
<dbReference type="PANTHER" id="PTHR30290">
    <property type="entry name" value="PERIPLASMIC BINDING COMPONENT OF ABC TRANSPORTER"/>
    <property type="match status" value="1"/>
</dbReference>
<name>A0A7G1G5H6_9BACT</name>
<organism evidence="2 3">
    <name type="scientific">Tepiditoga spiralis</name>
    <dbReference type="NCBI Taxonomy" id="2108365"/>
    <lineage>
        <taxon>Bacteria</taxon>
        <taxon>Thermotogati</taxon>
        <taxon>Thermotogota</taxon>
        <taxon>Thermotogae</taxon>
        <taxon>Petrotogales</taxon>
        <taxon>Petrotogaceae</taxon>
        <taxon>Tepiditoga</taxon>
    </lineage>
</organism>
<dbReference type="InterPro" id="IPR039424">
    <property type="entry name" value="SBP_5"/>
</dbReference>
<dbReference type="Gene3D" id="3.90.76.10">
    <property type="entry name" value="Dipeptide-binding Protein, Domain 1"/>
    <property type="match status" value="1"/>
</dbReference>
<dbReference type="GO" id="GO:0042597">
    <property type="term" value="C:periplasmic space"/>
    <property type="evidence" value="ECO:0007669"/>
    <property type="project" value="UniProtKB-ARBA"/>
</dbReference>
<reference evidence="2 3" key="1">
    <citation type="submission" date="2018-06" db="EMBL/GenBank/DDBJ databases">
        <title>Genome sequencing of Oceanotoga sp. sy52.</title>
        <authorList>
            <person name="Mori K."/>
        </authorList>
    </citation>
    <scope>NUCLEOTIDE SEQUENCE [LARGE SCALE GENOMIC DNA]</scope>
    <source>
        <strain evidence="3">sy52</strain>
    </source>
</reference>
<dbReference type="CDD" id="cd08509">
    <property type="entry name" value="PBP2_TmCBP_oligosaccharides_like"/>
    <property type="match status" value="1"/>
</dbReference>